<dbReference type="Pfam" id="PF08227">
    <property type="entry name" value="DASH_Hsk3"/>
    <property type="match status" value="1"/>
</dbReference>
<dbReference type="Pfam" id="PF08286">
    <property type="entry name" value="Spc24"/>
    <property type="match status" value="1"/>
</dbReference>
<dbReference type="GO" id="GO:0008017">
    <property type="term" value="F:microtubule binding"/>
    <property type="evidence" value="ECO:0007669"/>
    <property type="project" value="TreeGrafter"/>
</dbReference>
<keyword evidence="7 10" id="KW-0539">Nucleus</keyword>
<dbReference type="PANTHER" id="PTHR22142:SF2">
    <property type="entry name" value="KINETOCHORE PROTEIN SPC24"/>
    <property type="match status" value="1"/>
</dbReference>
<comment type="subcellular location">
    <subcellularLocation>
        <location evidence="10">Nucleus</location>
    </subcellularLocation>
    <subcellularLocation>
        <location evidence="10">Chromosome</location>
        <location evidence="10">Centromere</location>
        <location evidence="10">Kinetochore</location>
    </subcellularLocation>
</comment>
<dbReference type="InterPro" id="IPR013252">
    <property type="entry name" value="Ndc80_Spc24"/>
</dbReference>
<dbReference type="CDD" id="cd11565">
    <property type="entry name" value="RWD_Spc24"/>
    <property type="match status" value="1"/>
</dbReference>
<dbReference type="InterPro" id="IPR038066">
    <property type="entry name" value="Spc24_Fungi_globular_sf"/>
</dbReference>
<keyword evidence="9 10" id="KW-0137">Centromere</keyword>
<keyword evidence="5 10" id="KW-0995">Kinetochore</keyword>
<evidence type="ECO:0000256" key="6">
    <source>
        <dbReference type="ARBA" id="ARBA00023054"/>
    </source>
</evidence>
<comment type="subunit">
    <text evidence="10">Component of the NDC80 complex.</text>
</comment>
<reference evidence="12" key="1">
    <citation type="submission" date="2021-06" db="EMBL/GenBank/DDBJ databases">
        <title>Candida auris outbreak in lebanese hospital.</title>
        <authorList>
            <person name="Finianos M."/>
        </authorList>
    </citation>
    <scope>NUCLEOTIDE SEQUENCE</scope>
    <source>
        <strain evidence="12">CA7LBN</strain>
    </source>
</reference>
<evidence type="ECO:0000256" key="3">
    <source>
        <dbReference type="ARBA" id="ARBA00022618"/>
    </source>
</evidence>
<accession>A0A8F3AH16</accession>
<dbReference type="SUPFAM" id="SSF143026">
    <property type="entry name" value="Kinetochore globular domain"/>
    <property type="match status" value="1"/>
</dbReference>
<dbReference type="PANTHER" id="PTHR22142">
    <property type="match status" value="1"/>
</dbReference>
<evidence type="ECO:0000256" key="4">
    <source>
        <dbReference type="ARBA" id="ARBA00022776"/>
    </source>
</evidence>
<evidence type="ECO:0000256" key="7">
    <source>
        <dbReference type="ARBA" id="ARBA00023242"/>
    </source>
</evidence>
<keyword evidence="3 10" id="KW-0132">Cell division</keyword>
<keyword evidence="8 10" id="KW-0131">Cell cycle</keyword>
<feature type="coiled-coil region" evidence="11">
    <location>
        <begin position="86"/>
        <end position="120"/>
    </location>
</feature>
<evidence type="ECO:0000256" key="10">
    <source>
        <dbReference type="RuleBase" id="RU368011"/>
    </source>
</evidence>
<dbReference type="Gene3D" id="3.30.160.430">
    <property type="match status" value="1"/>
</dbReference>
<keyword evidence="4 10" id="KW-0498">Mitosis</keyword>
<sequence length="262" mass="29870">MSKEDQMAELNEQAALLHSNLTEFDRLLKETARQYESIQSLGVMHGAFFMASPEPQDLVYQTIESFETEPDLVILSRISDTIKQTEEKRQAKLDRLQQNISALEEQLAEAKAKLESLNHPSDVLKEQLSSLGKSPLDPNENTFQLMNTKSGELDSMKVALAKELTDIETQINQNHMTKMNLTKRKEELVAQKEQALAASVSENHNSSSMKISLFRSLGVHVDSTERADKIVIFDQKKNQTSVLDVDEKYSDYFISNYIWERL</sequence>
<dbReference type="AlphaFoldDB" id="A0A8F3AH16"/>
<evidence type="ECO:0000256" key="1">
    <source>
        <dbReference type="ARBA" id="ARBA00007804"/>
    </source>
</evidence>
<keyword evidence="2 10" id="KW-0158">Chromosome</keyword>
<evidence type="ECO:0000256" key="9">
    <source>
        <dbReference type="ARBA" id="ARBA00023328"/>
    </source>
</evidence>
<comment type="function">
    <text evidence="10">Acts as a component of the essential kinetochore-associated NDC80 complex, which is required for chromosome segregation and spindle checkpoint activity.</text>
</comment>
<dbReference type="GO" id="GO:0007059">
    <property type="term" value="P:chromosome segregation"/>
    <property type="evidence" value="ECO:0007669"/>
    <property type="project" value="TreeGrafter"/>
</dbReference>
<evidence type="ECO:0000256" key="2">
    <source>
        <dbReference type="ARBA" id="ARBA00022454"/>
    </source>
</evidence>
<dbReference type="Gene3D" id="1.10.287.1490">
    <property type="match status" value="1"/>
</dbReference>
<gene>
    <name evidence="12" type="ORF">CA7LBN_001838</name>
</gene>
<dbReference type="EMBL" id="CP076750">
    <property type="protein sequence ID" value="QWW23037.1"/>
    <property type="molecule type" value="Genomic_DNA"/>
</dbReference>
<dbReference type="Proteomes" id="UP000825438">
    <property type="component" value="Chromosome II"/>
</dbReference>
<evidence type="ECO:0000313" key="12">
    <source>
        <dbReference type="EMBL" id="QWW23037.1"/>
    </source>
</evidence>
<evidence type="ECO:0000256" key="11">
    <source>
        <dbReference type="SAM" id="Coils"/>
    </source>
</evidence>
<dbReference type="GO" id="GO:0031262">
    <property type="term" value="C:Ndc80 complex"/>
    <property type="evidence" value="ECO:0007669"/>
    <property type="project" value="TreeGrafter"/>
</dbReference>
<proteinExistence type="inferred from homology"/>
<organism evidence="12">
    <name type="scientific">Candidozyma auris</name>
    <name type="common">Yeast</name>
    <name type="synonym">Candida auris</name>
    <dbReference type="NCBI Taxonomy" id="498019"/>
    <lineage>
        <taxon>Eukaryota</taxon>
        <taxon>Fungi</taxon>
        <taxon>Dikarya</taxon>
        <taxon>Ascomycota</taxon>
        <taxon>Saccharomycotina</taxon>
        <taxon>Pichiomycetes</taxon>
        <taxon>Metschnikowiaceae</taxon>
        <taxon>Candidozyma</taxon>
    </lineage>
</organism>
<keyword evidence="6 11" id="KW-0175">Coiled coil</keyword>
<evidence type="ECO:0000256" key="5">
    <source>
        <dbReference type="ARBA" id="ARBA00022838"/>
    </source>
</evidence>
<comment type="similarity">
    <text evidence="1 10">Belongs to the SPC24 family.</text>
</comment>
<evidence type="ECO:0000256" key="8">
    <source>
        <dbReference type="ARBA" id="ARBA00023306"/>
    </source>
</evidence>
<dbReference type="GO" id="GO:0005634">
    <property type="term" value="C:nucleus"/>
    <property type="evidence" value="ECO:0007669"/>
    <property type="project" value="UniProtKB-SubCell"/>
</dbReference>
<dbReference type="InterPro" id="IPR013183">
    <property type="entry name" value="Hsk3-like"/>
</dbReference>
<protein>
    <recommendedName>
        <fullName evidence="10">Kinetochore protein Spc24</fullName>
    </recommendedName>
</protein>
<dbReference type="GO" id="GO:0051301">
    <property type="term" value="P:cell division"/>
    <property type="evidence" value="ECO:0007669"/>
    <property type="project" value="UniProtKB-UniRule"/>
</dbReference>
<name>A0A8F3AH16_CANAR</name>